<sequence>MSVIFTMPWILRNKHWLLITIGTIIWSATMIKSGLVYDFGMGFWGPNGHDGVWHLAIIEGLSRGTFEMPIFVGEKIQNYHLGFDLLVASLHVLTRIPTVNLYFQILPPIMAFLTGYLVFKLTTNNWSVFFTYFGGSLGWVLGKGESTFWSQQAISTLLNPPYALSLILLLLLLLLLRSHRYILAGIILGLLPEVKIYAGLLAFSGIFFSAFKNKKFFISLIIGLLIYLPINYQLLANSSKLLVWQPGWYLETMMGLSDRLDWSRFYQAMLAYKSTLNLIKLPVAYIVALLIFLVGNLGTRTIGLLSFRNHPDKIFYISASLLGLVIPMFFLQSGTPWNTLQFFYYTQFFLGIMAGTVVSKTTVPASLFIALLTIPTVFQTSPHYLPSQPPAKISQEELTALNFLSTQPPGAVLTYPAQPDTYAPAPRPLYKYESTAYVAAFSQHPTFLEDTVNLDITRFPWRDRLQTVNDFFTSSDPASARQFLAANKISYIYLADLDRNRPFLNESQLGMTKLFENSQTAIWGRMIE</sequence>
<keyword evidence="1" id="KW-0472">Membrane</keyword>
<gene>
    <name evidence="2" type="ORF">A2876_02720</name>
</gene>
<keyword evidence="1" id="KW-0812">Transmembrane</keyword>
<protein>
    <recommendedName>
        <fullName evidence="4">Glycosyltransferase RgtA/B/C/D-like domain-containing protein</fullName>
    </recommendedName>
</protein>
<feature type="transmembrane region" description="Helical" evidence="1">
    <location>
        <begin position="125"/>
        <end position="142"/>
    </location>
</feature>
<dbReference type="AlphaFoldDB" id="A0A1F4YEJ1"/>
<feature type="transmembrane region" description="Helical" evidence="1">
    <location>
        <begin position="216"/>
        <end position="235"/>
    </location>
</feature>
<feature type="transmembrane region" description="Helical" evidence="1">
    <location>
        <begin position="101"/>
        <end position="119"/>
    </location>
</feature>
<feature type="transmembrane region" description="Helical" evidence="1">
    <location>
        <begin position="283"/>
        <end position="302"/>
    </location>
</feature>
<feature type="transmembrane region" description="Helical" evidence="1">
    <location>
        <begin position="314"/>
        <end position="330"/>
    </location>
</feature>
<feature type="transmembrane region" description="Helical" evidence="1">
    <location>
        <begin position="181"/>
        <end position="204"/>
    </location>
</feature>
<evidence type="ECO:0000256" key="1">
    <source>
        <dbReference type="SAM" id="Phobius"/>
    </source>
</evidence>
<organism evidence="2 3">
    <name type="scientific">Candidatus Amesbacteria bacterium RIFCSPHIGHO2_01_FULL_48_32b</name>
    <dbReference type="NCBI Taxonomy" id="1797253"/>
    <lineage>
        <taxon>Bacteria</taxon>
        <taxon>Candidatus Amesiibacteriota</taxon>
    </lineage>
</organism>
<name>A0A1F4YEJ1_9BACT</name>
<comment type="caution">
    <text evidence="2">The sequence shown here is derived from an EMBL/GenBank/DDBJ whole genome shotgun (WGS) entry which is preliminary data.</text>
</comment>
<evidence type="ECO:0000313" key="3">
    <source>
        <dbReference type="Proteomes" id="UP000178176"/>
    </source>
</evidence>
<evidence type="ECO:0008006" key="4">
    <source>
        <dbReference type="Google" id="ProtNLM"/>
    </source>
</evidence>
<dbReference type="Proteomes" id="UP000178176">
    <property type="component" value="Unassembled WGS sequence"/>
</dbReference>
<feature type="transmembrane region" description="Helical" evidence="1">
    <location>
        <begin position="154"/>
        <end position="175"/>
    </location>
</feature>
<accession>A0A1F4YEJ1</accession>
<feature type="transmembrane region" description="Helical" evidence="1">
    <location>
        <begin position="16"/>
        <end position="37"/>
    </location>
</feature>
<proteinExistence type="predicted"/>
<dbReference type="EMBL" id="MEXH01000021">
    <property type="protein sequence ID" value="OGC92176.1"/>
    <property type="molecule type" value="Genomic_DNA"/>
</dbReference>
<reference evidence="2 3" key="1">
    <citation type="journal article" date="2016" name="Nat. Commun.">
        <title>Thousands of microbial genomes shed light on interconnected biogeochemical processes in an aquifer system.</title>
        <authorList>
            <person name="Anantharaman K."/>
            <person name="Brown C.T."/>
            <person name="Hug L.A."/>
            <person name="Sharon I."/>
            <person name="Castelle C.J."/>
            <person name="Probst A.J."/>
            <person name="Thomas B.C."/>
            <person name="Singh A."/>
            <person name="Wilkins M.J."/>
            <person name="Karaoz U."/>
            <person name="Brodie E.L."/>
            <person name="Williams K.H."/>
            <person name="Hubbard S.S."/>
            <person name="Banfield J.F."/>
        </authorList>
    </citation>
    <scope>NUCLEOTIDE SEQUENCE [LARGE SCALE GENOMIC DNA]</scope>
</reference>
<evidence type="ECO:0000313" key="2">
    <source>
        <dbReference type="EMBL" id="OGC92176.1"/>
    </source>
</evidence>
<keyword evidence="1" id="KW-1133">Transmembrane helix</keyword>